<organism evidence="1 2">
    <name type="scientific">Pediococcus pentosaceus</name>
    <dbReference type="NCBI Taxonomy" id="1255"/>
    <lineage>
        <taxon>Bacteria</taxon>
        <taxon>Bacillati</taxon>
        <taxon>Bacillota</taxon>
        <taxon>Bacilli</taxon>
        <taxon>Lactobacillales</taxon>
        <taxon>Lactobacillaceae</taxon>
        <taxon>Pediococcus</taxon>
    </lineage>
</organism>
<dbReference type="NCBIfam" id="TIGR01725">
    <property type="entry name" value="phge_HK97_gp10"/>
    <property type="match status" value="1"/>
</dbReference>
<reference evidence="1" key="1">
    <citation type="submission" date="2020-11" db="EMBL/GenBank/DDBJ databases">
        <title>Antibiotic susceptibility profiles of Pediococcus pentosaceus from various origins and their implications for the safety assessment of strains with food-technology applications.</title>
        <authorList>
            <person name="Shani N."/>
            <person name="Oberhaensli S."/>
            <person name="Arias E."/>
        </authorList>
    </citation>
    <scope>NUCLEOTIDE SEQUENCE</scope>
    <source>
        <strain evidence="1">FAM 24207</strain>
    </source>
</reference>
<proteinExistence type="predicted"/>
<gene>
    <name evidence="1" type="ORF">ITQ90_06715</name>
</gene>
<sequence length="152" mass="17775">MISLLLRKLKRQVFNINYVDFMEQWLKQVKEVSTSMSTNDKAKITKAGAKVFKKELERETREKHYSGHDDKVFGHMADSVVMKGTNIDNIKDGTSIVGFDHYHASNARRLNDGTKYYVGDHFITNLRERVMPKVLEAEKKEYQKIINKHREV</sequence>
<evidence type="ECO:0000313" key="1">
    <source>
        <dbReference type="EMBL" id="MBF7115175.1"/>
    </source>
</evidence>
<dbReference type="Proteomes" id="UP001194632">
    <property type="component" value="Unassembled WGS sequence"/>
</dbReference>
<dbReference type="EMBL" id="JADOFP010000005">
    <property type="protein sequence ID" value="MBF7115175.1"/>
    <property type="molecule type" value="Genomic_DNA"/>
</dbReference>
<protein>
    <submittedName>
        <fullName evidence="1">HK97 gp10 family phage protein</fullName>
    </submittedName>
</protein>
<dbReference type="InterPro" id="IPR010064">
    <property type="entry name" value="HK97-gp10_tail"/>
</dbReference>
<evidence type="ECO:0000313" key="2">
    <source>
        <dbReference type="Proteomes" id="UP001194632"/>
    </source>
</evidence>
<comment type="caution">
    <text evidence="1">The sequence shown here is derived from an EMBL/GenBank/DDBJ whole genome shotgun (WGS) entry which is preliminary data.</text>
</comment>
<accession>A0AB73HGE4</accession>
<dbReference type="AlphaFoldDB" id="A0AB73HGE4"/>
<name>A0AB73HGE4_PEDPE</name>